<dbReference type="EMBL" id="HG810022">
    <property type="protein sequence ID" value="CDN39310.1"/>
    <property type="molecule type" value="Genomic_DNA"/>
</dbReference>
<gene>
    <name evidence="1" type="ORF">BTDB27_005652</name>
</gene>
<sequence>MKYFEFNNHEYWALVVAESVEKAYEVYAEEVAGETADQVKEEGEPKEMHVIDAALMYERAIMKEDSERHPSEIAKDFTFLKNTTILITSELA</sequence>
<dbReference type="RefSeq" id="WP_030029902.1">
    <property type="nucleotide sequence ID" value="NZ_HG810022.1"/>
</dbReference>
<reference evidence="1" key="1">
    <citation type="submission" date="2014-01" db="EMBL/GenBank/DDBJ databases">
        <title>Draft genome sequence of highly nematicidal Bacillus thuringiensis DB27.</title>
        <authorList>
            <person name="Iatsenko I."/>
            <person name="Pickard D."/>
            <person name="Corton C."/>
            <person name="Dougan G."/>
            <person name="Sommer R.J."/>
        </authorList>
    </citation>
    <scope>NUCLEOTIDE SEQUENCE [LARGE SCALE GENOMIC DNA]</scope>
    <source>
        <strain evidence="1">DB27</strain>
    </source>
</reference>
<reference evidence="1" key="2">
    <citation type="submission" date="2014-01" db="EMBL/GenBank/DDBJ databases">
        <authorList>
            <person name="Aslett M."/>
        </authorList>
    </citation>
    <scope>NUCLEOTIDE SEQUENCE [LARGE SCALE GENOMIC DNA]</scope>
    <source>
        <strain evidence="1">DB27</strain>
    </source>
</reference>
<accession>W8Z9Y1</accession>
<evidence type="ECO:0000313" key="1">
    <source>
        <dbReference type="EMBL" id="CDN39310.1"/>
    </source>
</evidence>
<dbReference type="Proteomes" id="UP000030682">
    <property type="component" value="Unassembled WGS sequence"/>
</dbReference>
<dbReference type="HOGENOM" id="CLU_182015_0_0_9"/>
<protein>
    <submittedName>
        <fullName evidence="1">Uncharacterized protein</fullName>
    </submittedName>
</protein>
<dbReference type="AlphaFoldDB" id="W8Z9Y1"/>
<name>W8Z9Y1_BACTU</name>
<proteinExistence type="predicted"/>
<organism evidence="1">
    <name type="scientific">Bacillus thuringiensis DB27</name>
    <dbReference type="NCBI Taxonomy" id="1431339"/>
    <lineage>
        <taxon>Bacteria</taxon>
        <taxon>Bacillati</taxon>
        <taxon>Bacillota</taxon>
        <taxon>Bacilli</taxon>
        <taxon>Bacillales</taxon>
        <taxon>Bacillaceae</taxon>
        <taxon>Bacillus</taxon>
        <taxon>Bacillus cereus group</taxon>
    </lineage>
</organism>